<keyword evidence="6" id="KW-0175">Coiled coil</keyword>
<evidence type="ECO:0000256" key="4">
    <source>
        <dbReference type="ARBA" id="ARBA00023163"/>
    </source>
</evidence>
<dbReference type="PROSITE" id="PS50066">
    <property type="entry name" value="MADS_BOX_2"/>
    <property type="match status" value="1"/>
</dbReference>
<dbReference type="InterPro" id="IPR036879">
    <property type="entry name" value="TF_MADSbox_sf"/>
</dbReference>
<evidence type="ECO:0000259" key="8">
    <source>
        <dbReference type="PROSITE" id="PS51297"/>
    </source>
</evidence>
<comment type="caution">
    <text evidence="9">The sequence shown here is derived from an EMBL/GenBank/DDBJ whole genome shotgun (WGS) entry which is preliminary data.</text>
</comment>
<gene>
    <name evidence="9" type="ORF">HID58_023085</name>
</gene>
<keyword evidence="5" id="KW-0539">Nucleus</keyword>
<keyword evidence="10" id="KW-1185">Reference proteome</keyword>
<evidence type="ECO:0000259" key="7">
    <source>
        <dbReference type="PROSITE" id="PS50066"/>
    </source>
</evidence>
<dbReference type="Pfam" id="PF00319">
    <property type="entry name" value="SRF-TF"/>
    <property type="match status" value="1"/>
</dbReference>
<dbReference type="SMART" id="SM00432">
    <property type="entry name" value="MADS"/>
    <property type="match status" value="1"/>
</dbReference>
<dbReference type="InterPro" id="IPR002487">
    <property type="entry name" value="TF_Kbox"/>
</dbReference>
<dbReference type="InterPro" id="IPR050142">
    <property type="entry name" value="MADS-box/MEF2_TF"/>
</dbReference>
<dbReference type="Proteomes" id="UP000824890">
    <property type="component" value="Unassembled WGS sequence"/>
</dbReference>
<keyword evidence="4" id="KW-0804">Transcription</keyword>
<comment type="subcellular location">
    <subcellularLocation>
        <location evidence="1">Nucleus</location>
    </subcellularLocation>
</comment>
<name>A0ABQ8D134_BRANA</name>
<evidence type="ECO:0000256" key="1">
    <source>
        <dbReference type="ARBA" id="ARBA00004123"/>
    </source>
</evidence>
<dbReference type="Pfam" id="PF01486">
    <property type="entry name" value="K-box"/>
    <property type="match status" value="1"/>
</dbReference>
<dbReference type="InterPro" id="IPR033896">
    <property type="entry name" value="MEF2-like_N"/>
</dbReference>
<evidence type="ECO:0000313" key="9">
    <source>
        <dbReference type="EMBL" id="KAH0923067.1"/>
    </source>
</evidence>
<dbReference type="SUPFAM" id="SSF55455">
    <property type="entry name" value="SRF-like"/>
    <property type="match status" value="1"/>
</dbReference>
<dbReference type="InterPro" id="IPR002100">
    <property type="entry name" value="TF_MADSbox"/>
</dbReference>
<evidence type="ECO:0000256" key="2">
    <source>
        <dbReference type="ARBA" id="ARBA00023015"/>
    </source>
</evidence>
<accession>A0ABQ8D134</accession>
<reference evidence="9 10" key="1">
    <citation type="submission" date="2021-05" db="EMBL/GenBank/DDBJ databases">
        <title>Genome Assembly of Synthetic Allotetraploid Brassica napus Reveals Homoeologous Exchanges between Subgenomes.</title>
        <authorList>
            <person name="Davis J.T."/>
        </authorList>
    </citation>
    <scope>NUCLEOTIDE SEQUENCE [LARGE SCALE GENOMIC DNA]</scope>
    <source>
        <strain evidence="10">cv. Da-Ae</strain>
        <tissue evidence="9">Seedling</tissue>
    </source>
</reference>
<feature type="coiled-coil region" evidence="6">
    <location>
        <begin position="231"/>
        <end position="258"/>
    </location>
</feature>
<proteinExistence type="predicted"/>
<evidence type="ECO:0000256" key="5">
    <source>
        <dbReference type="ARBA" id="ARBA00023242"/>
    </source>
</evidence>
<keyword evidence="3" id="KW-0238">DNA-binding</keyword>
<dbReference type="CDD" id="cd00265">
    <property type="entry name" value="MADS_MEF2_like"/>
    <property type="match status" value="1"/>
</dbReference>
<sequence length="334" mass="38184">MLNPLSCLTLYGVSPIFQPKIIDRYKIQQADDLQTLDLEEITRNYLPHKKLLELVQSNLEEANVDGVSVDSLNSLEEQLETALSVTRATKTKLMMEFLKTRREKEKLLIEENLVLASKIWKQTFLVTRDETSMLPEYRFGNNPPETLSLLKRKVEIKRIENKSSRQVTFCKRRNGLIEKARQLSVLCGSSVAVLIVSSTGKVYSSSSGDSMAKILKHYEVQHADKLKTLDLTEKTQNYVSLNELLETVQRKIEAANVDNISVQSLIFLEEQFKTALSLTRARKEKLLRDENTVLASQLAEMGKEKEFLETEDERAMLLEYSSGNNPRETLPLLK</sequence>
<evidence type="ECO:0000256" key="6">
    <source>
        <dbReference type="SAM" id="Coils"/>
    </source>
</evidence>
<organism evidence="9 10">
    <name type="scientific">Brassica napus</name>
    <name type="common">Rape</name>
    <dbReference type="NCBI Taxonomy" id="3708"/>
    <lineage>
        <taxon>Eukaryota</taxon>
        <taxon>Viridiplantae</taxon>
        <taxon>Streptophyta</taxon>
        <taxon>Embryophyta</taxon>
        <taxon>Tracheophyta</taxon>
        <taxon>Spermatophyta</taxon>
        <taxon>Magnoliopsida</taxon>
        <taxon>eudicotyledons</taxon>
        <taxon>Gunneridae</taxon>
        <taxon>Pentapetalae</taxon>
        <taxon>rosids</taxon>
        <taxon>malvids</taxon>
        <taxon>Brassicales</taxon>
        <taxon>Brassicaceae</taxon>
        <taxon>Brassiceae</taxon>
        <taxon>Brassica</taxon>
    </lineage>
</organism>
<evidence type="ECO:0000256" key="3">
    <source>
        <dbReference type="ARBA" id="ARBA00023125"/>
    </source>
</evidence>
<dbReference type="PANTHER" id="PTHR48019">
    <property type="entry name" value="SERUM RESPONSE FACTOR HOMOLOG"/>
    <property type="match status" value="1"/>
</dbReference>
<keyword evidence="2" id="KW-0805">Transcription regulation</keyword>
<dbReference type="EMBL" id="JAGKQM010000006">
    <property type="protein sequence ID" value="KAH0923067.1"/>
    <property type="molecule type" value="Genomic_DNA"/>
</dbReference>
<dbReference type="Gene3D" id="3.40.1810.10">
    <property type="entry name" value="Transcription factor, MADS-box"/>
    <property type="match status" value="1"/>
</dbReference>
<evidence type="ECO:0000313" key="10">
    <source>
        <dbReference type="Proteomes" id="UP000824890"/>
    </source>
</evidence>
<feature type="domain" description="K-box" evidence="8">
    <location>
        <begin position="35"/>
        <end position="125"/>
    </location>
</feature>
<dbReference type="PROSITE" id="PS51297">
    <property type="entry name" value="K_BOX"/>
    <property type="match status" value="1"/>
</dbReference>
<protein>
    <submittedName>
        <fullName evidence="9">Uncharacterized protein</fullName>
    </submittedName>
</protein>
<feature type="domain" description="MADS-box" evidence="7">
    <location>
        <begin position="149"/>
        <end position="209"/>
    </location>
</feature>
<dbReference type="PRINTS" id="PR00404">
    <property type="entry name" value="MADSDOMAIN"/>
</dbReference>